<dbReference type="InterPro" id="IPR036388">
    <property type="entry name" value="WH-like_DNA-bd_sf"/>
</dbReference>
<keyword evidence="2" id="KW-0808">Transferase</keyword>
<dbReference type="EMBL" id="JBHTJA010000011">
    <property type="protein sequence ID" value="MFD0900473.1"/>
    <property type="molecule type" value="Genomic_DNA"/>
</dbReference>
<dbReference type="Proteomes" id="UP001596972">
    <property type="component" value="Unassembled WGS sequence"/>
</dbReference>
<dbReference type="Gene3D" id="3.40.50.150">
    <property type="entry name" value="Vaccinia Virus protein VP39"/>
    <property type="match status" value="1"/>
</dbReference>
<evidence type="ECO:0000259" key="5">
    <source>
        <dbReference type="Pfam" id="PF00891"/>
    </source>
</evidence>
<dbReference type="Gene3D" id="1.10.287.1350">
    <property type="match status" value="1"/>
</dbReference>
<keyword evidence="1 7" id="KW-0489">Methyltransferase</keyword>
<dbReference type="PIRSF" id="PIRSF005739">
    <property type="entry name" value="O-mtase"/>
    <property type="match status" value="1"/>
</dbReference>
<reference evidence="8" key="1">
    <citation type="journal article" date="2019" name="Int. J. Syst. Evol. Microbiol.">
        <title>The Global Catalogue of Microorganisms (GCM) 10K type strain sequencing project: providing services to taxonomists for standard genome sequencing and annotation.</title>
        <authorList>
            <consortium name="The Broad Institute Genomics Platform"/>
            <consortium name="The Broad Institute Genome Sequencing Center for Infectious Disease"/>
            <person name="Wu L."/>
            <person name="Ma J."/>
        </authorList>
    </citation>
    <scope>NUCLEOTIDE SEQUENCE [LARGE SCALE GENOMIC DNA]</scope>
    <source>
        <strain evidence="8">JCM 31202</strain>
    </source>
</reference>
<sequence>MSKRVDRPADSRATNARSAGAQPTDGASVIAAMTEFHSGLRIGHMLSAVAELGVADQLADGPLSVEELAARTKTQDQALYRVLRALASKGVFTEVSPRTFGLTALAETLRSDAERSMRDVFRLQGKPFMRDAYGAIEHTIRTGEPAFEHVNGTTLFEYLAARPEMSELFSRAMGNGARQVQRAAVAAYDFGGIERLVDIGGAHGHLIAMILDRHPDMSAVLFDQPHVVAGAEEFLKGTGHRSRIELVGGSYFDSVPAGGDGYVMSHVLHQLDDDEALIVLRNIRDVMSADARLVIIDPVLPEGDVPHPGKFMDITMLALTRGRDRTERELRDLLDGAGLRLTETVALSAPSSIAVAKTGAPA</sequence>
<evidence type="ECO:0000259" key="6">
    <source>
        <dbReference type="Pfam" id="PF08100"/>
    </source>
</evidence>
<dbReference type="InterPro" id="IPR001077">
    <property type="entry name" value="COMT_C"/>
</dbReference>
<keyword evidence="3" id="KW-0949">S-adenosyl-L-methionine</keyword>
<dbReference type="GO" id="GO:0032259">
    <property type="term" value="P:methylation"/>
    <property type="evidence" value="ECO:0007669"/>
    <property type="project" value="UniProtKB-KW"/>
</dbReference>
<dbReference type="SUPFAM" id="SSF46785">
    <property type="entry name" value="Winged helix' DNA-binding domain"/>
    <property type="match status" value="1"/>
</dbReference>
<dbReference type="PROSITE" id="PS51683">
    <property type="entry name" value="SAM_OMT_II"/>
    <property type="match status" value="1"/>
</dbReference>
<evidence type="ECO:0000313" key="8">
    <source>
        <dbReference type="Proteomes" id="UP001596972"/>
    </source>
</evidence>
<evidence type="ECO:0000313" key="7">
    <source>
        <dbReference type="EMBL" id="MFD0900473.1"/>
    </source>
</evidence>
<name>A0ABW3EJF8_9ACTN</name>
<organism evidence="7 8">
    <name type="scientific">Actinomadura sediminis</name>
    <dbReference type="NCBI Taxonomy" id="1038904"/>
    <lineage>
        <taxon>Bacteria</taxon>
        <taxon>Bacillati</taxon>
        <taxon>Actinomycetota</taxon>
        <taxon>Actinomycetes</taxon>
        <taxon>Streptosporangiales</taxon>
        <taxon>Thermomonosporaceae</taxon>
        <taxon>Actinomadura</taxon>
    </lineage>
</organism>
<dbReference type="Pfam" id="PF00891">
    <property type="entry name" value="Methyltransf_2"/>
    <property type="match status" value="1"/>
</dbReference>
<dbReference type="InterPro" id="IPR016461">
    <property type="entry name" value="COMT-like"/>
</dbReference>
<feature type="compositionally biased region" description="Basic and acidic residues" evidence="4">
    <location>
        <begin position="1"/>
        <end position="10"/>
    </location>
</feature>
<dbReference type="GO" id="GO:0008168">
    <property type="term" value="F:methyltransferase activity"/>
    <property type="evidence" value="ECO:0007669"/>
    <property type="project" value="UniProtKB-KW"/>
</dbReference>
<dbReference type="Pfam" id="PF08100">
    <property type="entry name" value="Dimerisation"/>
    <property type="match status" value="1"/>
</dbReference>
<dbReference type="Gene3D" id="1.10.10.10">
    <property type="entry name" value="Winged helix-like DNA-binding domain superfamily/Winged helix DNA-binding domain"/>
    <property type="match status" value="1"/>
</dbReference>
<protein>
    <submittedName>
        <fullName evidence="7">Methyltransferase</fullName>
    </submittedName>
</protein>
<dbReference type="InterPro" id="IPR012967">
    <property type="entry name" value="COMT_dimerisation"/>
</dbReference>
<proteinExistence type="predicted"/>
<dbReference type="InterPro" id="IPR036390">
    <property type="entry name" value="WH_DNA-bd_sf"/>
</dbReference>
<evidence type="ECO:0000256" key="3">
    <source>
        <dbReference type="ARBA" id="ARBA00022691"/>
    </source>
</evidence>
<accession>A0ABW3EJF8</accession>
<feature type="domain" description="O-methyltransferase C-terminal" evidence="5">
    <location>
        <begin position="136"/>
        <end position="339"/>
    </location>
</feature>
<gene>
    <name evidence="7" type="ORF">ACFQ11_08740</name>
</gene>
<evidence type="ECO:0000256" key="1">
    <source>
        <dbReference type="ARBA" id="ARBA00022603"/>
    </source>
</evidence>
<keyword evidence="8" id="KW-1185">Reference proteome</keyword>
<feature type="region of interest" description="Disordered" evidence="4">
    <location>
        <begin position="1"/>
        <end position="23"/>
    </location>
</feature>
<evidence type="ECO:0000256" key="4">
    <source>
        <dbReference type="SAM" id="MobiDB-lite"/>
    </source>
</evidence>
<dbReference type="SUPFAM" id="SSF53335">
    <property type="entry name" value="S-adenosyl-L-methionine-dependent methyltransferases"/>
    <property type="match status" value="1"/>
</dbReference>
<evidence type="ECO:0000256" key="2">
    <source>
        <dbReference type="ARBA" id="ARBA00022679"/>
    </source>
</evidence>
<comment type="caution">
    <text evidence="7">The sequence shown here is derived from an EMBL/GenBank/DDBJ whole genome shotgun (WGS) entry which is preliminary data.</text>
</comment>
<dbReference type="PANTHER" id="PTHR43712">
    <property type="entry name" value="PUTATIVE (AFU_ORTHOLOGUE AFUA_4G14580)-RELATED"/>
    <property type="match status" value="1"/>
</dbReference>
<dbReference type="InterPro" id="IPR029063">
    <property type="entry name" value="SAM-dependent_MTases_sf"/>
</dbReference>
<dbReference type="PANTHER" id="PTHR43712:SF2">
    <property type="entry name" value="O-METHYLTRANSFERASE CICE"/>
    <property type="match status" value="1"/>
</dbReference>
<feature type="domain" description="O-methyltransferase dimerisation" evidence="6">
    <location>
        <begin position="37"/>
        <end position="109"/>
    </location>
</feature>
<dbReference type="RefSeq" id="WP_378297476.1">
    <property type="nucleotide sequence ID" value="NZ_JBHTJA010000011.1"/>
</dbReference>